<dbReference type="EMBL" id="CP045798">
    <property type="protein sequence ID" value="QNB47190.1"/>
    <property type="molecule type" value="Genomic_DNA"/>
</dbReference>
<sequence>MQVKVIFHCLYRELAGVTYKYLELPEKTTLLDLVREMEMIYGRELTGQLIDYEKNEIWSQMALAVNGRIISDLDKFTYCLNENDEIIFLPPALGG</sequence>
<evidence type="ECO:0000313" key="1">
    <source>
        <dbReference type="EMBL" id="QNB47190.1"/>
    </source>
</evidence>
<proteinExistence type="predicted"/>
<dbReference type="RefSeq" id="WP_034425450.1">
    <property type="nucleotide sequence ID" value="NZ_CP045798.1"/>
</dbReference>
<dbReference type="SUPFAM" id="SSF54285">
    <property type="entry name" value="MoaD/ThiS"/>
    <property type="match status" value="1"/>
</dbReference>
<organism evidence="1 2">
    <name type="scientific">Thermanaerosceptrum fracticalcis</name>
    <dbReference type="NCBI Taxonomy" id="1712410"/>
    <lineage>
        <taxon>Bacteria</taxon>
        <taxon>Bacillati</taxon>
        <taxon>Bacillota</taxon>
        <taxon>Clostridia</taxon>
        <taxon>Eubacteriales</taxon>
        <taxon>Peptococcaceae</taxon>
        <taxon>Thermanaerosceptrum</taxon>
    </lineage>
</organism>
<dbReference type="Pfam" id="PF02597">
    <property type="entry name" value="ThiS"/>
    <property type="match status" value="1"/>
</dbReference>
<dbReference type="Proteomes" id="UP000515847">
    <property type="component" value="Chromosome"/>
</dbReference>
<dbReference type="CDD" id="cd17040">
    <property type="entry name" value="Ubl_MoaD_like"/>
    <property type="match status" value="1"/>
</dbReference>
<accession>A0A7G6E536</accession>
<dbReference type="KEGG" id="tfr:BR63_13290"/>
<gene>
    <name evidence="1" type="ORF">BR63_13290</name>
</gene>
<evidence type="ECO:0008006" key="3">
    <source>
        <dbReference type="Google" id="ProtNLM"/>
    </source>
</evidence>
<evidence type="ECO:0000313" key="2">
    <source>
        <dbReference type="Proteomes" id="UP000515847"/>
    </source>
</evidence>
<dbReference type="AlphaFoldDB" id="A0A7G6E536"/>
<dbReference type="InterPro" id="IPR016155">
    <property type="entry name" value="Mopterin_synth/thiamin_S_b"/>
</dbReference>
<reference evidence="1 2" key="1">
    <citation type="journal article" date="2019" name="Front. Microbiol.">
        <title>Thermoanaerosceptrum fracticalcis gen. nov. sp. nov., a Novel Fumarate-Fermenting Microorganism From a Deep Fractured Carbonate Aquifer of the US Great Basin.</title>
        <authorList>
            <person name="Hamilton-Brehm S.D."/>
            <person name="Stewart L.E."/>
            <person name="Zavarin M."/>
            <person name="Caldwell M."/>
            <person name="Lawson P.A."/>
            <person name="Onstott T.C."/>
            <person name="Grzymski J."/>
            <person name="Neveux I."/>
            <person name="Lollar B.S."/>
            <person name="Russell C.E."/>
            <person name="Moser D.P."/>
        </authorList>
    </citation>
    <scope>NUCLEOTIDE SEQUENCE [LARGE SCALE GENOMIC DNA]</scope>
    <source>
        <strain evidence="1 2">DRI-13</strain>
    </source>
</reference>
<dbReference type="InterPro" id="IPR012675">
    <property type="entry name" value="Beta-grasp_dom_sf"/>
</dbReference>
<dbReference type="OrthoDB" id="598356at2"/>
<dbReference type="Gene3D" id="3.10.20.30">
    <property type="match status" value="1"/>
</dbReference>
<protein>
    <recommendedName>
        <fullName evidence="3">MoaD family protein</fullName>
    </recommendedName>
</protein>
<name>A0A7G6E536_THEFR</name>
<keyword evidence="2" id="KW-1185">Reference proteome</keyword>
<dbReference type="InterPro" id="IPR003749">
    <property type="entry name" value="ThiS/MoaD-like"/>
</dbReference>